<feature type="region of interest" description="Disordered" evidence="7">
    <location>
        <begin position="49"/>
        <end position="84"/>
    </location>
</feature>
<dbReference type="GO" id="GO:0005634">
    <property type="term" value="C:nucleus"/>
    <property type="evidence" value="ECO:0007669"/>
    <property type="project" value="TreeGrafter"/>
</dbReference>
<feature type="repeat" description="WD" evidence="6">
    <location>
        <begin position="246"/>
        <end position="288"/>
    </location>
</feature>
<dbReference type="HOGENOM" id="CLU_730343_0_0_1"/>
<keyword evidence="3" id="KW-0677">Repeat</keyword>
<dbReference type="InterPro" id="IPR020472">
    <property type="entry name" value="WD40_PAC1"/>
</dbReference>
<dbReference type="GO" id="GO:0030674">
    <property type="term" value="F:protein-macromolecule adaptor activity"/>
    <property type="evidence" value="ECO:0007669"/>
    <property type="project" value="TreeGrafter"/>
</dbReference>
<dbReference type="GO" id="GO:0043161">
    <property type="term" value="P:proteasome-mediated ubiquitin-dependent protein catabolic process"/>
    <property type="evidence" value="ECO:0007669"/>
    <property type="project" value="TreeGrafter"/>
</dbReference>
<evidence type="ECO:0008006" key="10">
    <source>
        <dbReference type="Google" id="ProtNLM"/>
    </source>
</evidence>
<evidence type="ECO:0000256" key="1">
    <source>
        <dbReference type="ARBA" id="ARBA00004906"/>
    </source>
</evidence>
<dbReference type="Gramene" id="ABO97853">
    <property type="protein sequence ID" value="ABO97853"/>
    <property type="gene ID" value="OSTLU_33509"/>
</dbReference>
<dbReference type="Proteomes" id="UP000001568">
    <property type="component" value="Chromosome 9"/>
</dbReference>
<dbReference type="eggNOG" id="KOG0321">
    <property type="taxonomic scope" value="Eukaryota"/>
</dbReference>
<dbReference type="InterPro" id="IPR051865">
    <property type="entry name" value="WD-repeat_CDT2_adapter"/>
</dbReference>
<keyword evidence="4" id="KW-0833">Ubl conjugation pathway</keyword>
<evidence type="ECO:0000256" key="6">
    <source>
        <dbReference type="PROSITE-ProRule" id="PRU00221"/>
    </source>
</evidence>
<gene>
    <name evidence="8" type="ORF">OSTLU_33509</name>
</gene>
<dbReference type="SMART" id="SM00320">
    <property type="entry name" value="WD40"/>
    <property type="match status" value="5"/>
</dbReference>
<reference evidence="8 9" key="1">
    <citation type="journal article" date="2007" name="Proc. Natl. Acad. Sci. U.S.A.">
        <title>The tiny eukaryote Ostreococcus provides genomic insights into the paradox of plankton speciation.</title>
        <authorList>
            <person name="Palenik B."/>
            <person name="Grimwood J."/>
            <person name="Aerts A."/>
            <person name="Rouze P."/>
            <person name="Salamov A."/>
            <person name="Putnam N."/>
            <person name="Dupont C."/>
            <person name="Jorgensen R."/>
            <person name="Derelle E."/>
            <person name="Rombauts S."/>
            <person name="Zhou K."/>
            <person name="Otillar R."/>
            <person name="Merchant S.S."/>
            <person name="Podell S."/>
            <person name="Gaasterland T."/>
            <person name="Napoli C."/>
            <person name="Gendler K."/>
            <person name="Manuell A."/>
            <person name="Tai V."/>
            <person name="Vallon O."/>
            <person name="Piganeau G."/>
            <person name="Jancek S."/>
            <person name="Heijde M."/>
            <person name="Jabbari K."/>
            <person name="Bowler C."/>
            <person name="Lohr M."/>
            <person name="Robbens S."/>
            <person name="Werner G."/>
            <person name="Dubchak I."/>
            <person name="Pazour G.J."/>
            <person name="Ren Q."/>
            <person name="Paulsen I."/>
            <person name="Delwiche C."/>
            <person name="Schmutz J."/>
            <person name="Rokhsar D."/>
            <person name="Van de Peer Y."/>
            <person name="Moreau H."/>
            <person name="Grigoriev I.V."/>
        </authorList>
    </citation>
    <scope>NUCLEOTIDE SEQUENCE [LARGE SCALE GENOMIC DNA]</scope>
    <source>
        <strain evidence="8 9">CCE9901</strain>
    </source>
</reference>
<evidence type="ECO:0000256" key="2">
    <source>
        <dbReference type="ARBA" id="ARBA00022574"/>
    </source>
</evidence>
<dbReference type="SUPFAM" id="SSF50978">
    <property type="entry name" value="WD40 repeat-like"/>
    <property type="match status" value="1"/>
</dbReference>
<dbReference type="PANTHER" id="PTHR22852">
    <property type="entry name" value="LETHAL 2 DENTICLELESS PROTEIN RETINOIC ACID-REGULATED NUCLEAR MATRIX-ASSOCIATED PROTEIN"/>
    <property type="match status" value="1"/>
</dbReference>
<evidence type="ECO:0000256" key="3">
    <source>
        <dbReference type="ARBA" id="ARBA00022737"/>
    </source>
</evidence>
<evidence type="ECO:0000256" key="7">
    <source>
        <dbReference type="SAM" id="MobiDB-lite"/>
    </source>
</evidence>
<keyword evidence="2 6" id="KW-0853">WD repeat</keyword>
<dbReference type="RefSeq" id="XP_001419560.1">
    <property type="nucleotide sequence ID" value="XM_001419523.1"/>
</dbReference>
<dbReference type="InterPro" id="IPR015943">
    <property type="entry name" value="WD40/YVTN_repeat-like_dom_sf"/>
</dbReference>
<proteinExistence type="inferred from homology"/>
<keyword evidence="9" id="KW-1185">Reference proteome</keyword>
<dbReference type="STRING" id="436017.A4S2N0"/>
<dbReference type="EMBL" id="CP000589">
    <property type="protein sequence ID" value="ABO97853.1"/>
    <property type="molecule type" value="Genomic_DNA"/>
</dbReference>
<dbReference type="PROSITE" id="PS50294">
    <property type="entry name" value="WD_REPEATS_REGION"/>
    <property type="match status" value="1"/>
</dbReference>
<feature type="repeat" description="WD" evidence="6">
    <location>
        <begin position="84"/>
        <end position="117"/>
    </location>
</feature>
<dbReference type="OMA" id="HALASCC"/>
<sequence length="379" mass="40345">MFDAETGRMLAKMMGHGASVKAVATAPTQREVFASGGRDGRLILSDARTRRGAANEAEDADAGEVTPTRTVRRAHRAPGAGTRASAALHSVTSVAFDGSGSVVLSSGGSDGLVKMWDARKMKGAIGVLEDEREDAFVRGSFYDVGLGARFGGEGARATRASRGISGIAVDPTSSRVVVSYLDDHMAMFDANDPRGKPLRHFVGHRSRSYYIKPTFSPDGDRVACGSLDNDVHVWDVRDASAPSVALDGHTASVSCVHWSPTDPHALASCCDDGEIRLWRFDGARKPSVRARVDSRAKRPAPPLHPNILRALGRAPTFDDSASADHDIAIPGAFAPASPSAPTRVLAADVPPAKRRERVEPSPRRPFRDVANVRGRRALS</sequence>
<evidence type="ECO:0000313" key="8">
    <source>
        <dbReference type="EMBL" id="ABO97853.1"/>
    </source>
</evidence>
<dbReference type="OrthoDB" id="2096344at2759"/>
<dbReference type="InterPro" id="IPR001680">
    <property type="entry name" value="WD40_rpt"/>
</dbReference>
<dbReference type="Pfam" id="PF00400">
    <property type="entry name" value="WD40"/>
    <property type="match status" value="3"/>
</dbReference>
<comment type="pathway">
    <text evidence="1">Protein modification; protein ubiquitination.</text>
</comment>
<comment type="similarity">
    <text evidence="5">Belongs to the WD repeat cdt2 family.</text>
</comment>
<evidence type="ECO:0000313" key="9">
    <source>
        <dbReference type="Proteomes" id="UP000001568"/>
    </source>
</evidence>
<protein>
    <recommendedName>
        <fullName evidence="10">Anaphase-promoting complex subunit 4 WD40 domain-containing protein</fullName>
    </recommendedName>
</protein>
<dbReference type="GeneID" id="5003560"/>
<dbReference type="Gene3D" id="2.130.10.10">
    <property type="entry name" value="YVTN repeat-like/Quinoprotein amine dehydrogenase"/>
    <property type="match status" value="3"/>
</dbReference>
<organism evidence="8 9">
    <name type="scientific">Ostreococcus lucimarinus (strain CCE9901)</name>
    <dbReference type="NCBI Taxonomy" id="436017"/>
    <lineage>
        <taxon>Eukaryota</taxon>
        <taxon>Viridiplantae</taxon>
        <taxon>Chlorophyta</taxon>
        <taxon>Mamiellophyceae</taxon>
        <taxon>Mamiellales</taxon>
        <taxon>Bathycoccaceae</taxon>
        <taxon>Ostreococcus</taxon>
    </lineage>
</organism>
<evidence type="ECO:0000256" key="4">
    <source>
        <dbReference type="ARBA" id="ARBA00022786"/>
    </source>
</evidence>
<dbReference type="PRINTS" id="PR00320">
    <property type="entry name" value="GPROTEINBRPT"/>
</dbReference>
<dbReference type="PANTHER" id="PTHR22852:SF0">
    <property type="entry name" value="DENTICLELESS PROTEIN HOMOLOG"/>
    <property type="match status" value="1"/>
</dbReference>
<feature type="compositionally biased region" description="Basic and acidic residues" evidence="7">
    <location>
        <begin position="351"/>
        <end position="367"/>
    </location>
</feature>
<feature type="region of interest" description="Disordered" evidence="7">
    <location>
        <begin position="333"/>
        <end position="379"/>
    </location>
</feature>
<dbReference type="AlphaFoldDB" id="A4S2N0"/>
<evidence type="ECO:0000256" key="5">
    <source>
        <dbReference type="ARBA" id="ARBA00038344"/>
    </source>
</evidence>
<feature type="repeat" description="WD" evidence="6">
    <location>
        <begin position="215"/>
        <end position="244"/>
    </location>
</feature>
<accession>A4S2N0</accession>
<dbReference type="KEGG" id="olu:OSTLU_33509"/>
<name>A4S2N0_OSTLU</name>
<dbReference type="PROSITE" id="PS50082">
    <property type="entry name" value="WD_REPEATS_2"/>
    <property type="match status" value="3"/>
</dbReference>
<dbReference type="InterPro" id="IPR036322">
    <property type="entry name" value="WD40_repeat_dom_sf"/>
</dbReference>